<organism evidence="4 5">
    <name type="scientific">Microbacterium arborescens</name>
    <dbReference type="NCBI Taxonomy" id="33883"/>
    <lineage>
        <taxon>Bacteria</taxon>
        <taxon>Bacillati</taxon>
        <taxon>Actinomycetota</taxon>
        <taxon>Actinomycetes</taxon>
        <taxon>Micrococcales</taxon>
        <taxon>Microbacteriaceae</taxon>
        <taxon>Microbacterium</taxon>
    </lineage>
</organism>
<dbReference type="InterPro" id="IPR028098">
    <property type="entry name" value="Glyco_trans_4-like_N"/>
</dbReference>
<dbReference type="SUPFAM" id="SSF53756">
    <property type="entry name" value="UDP-Glycosyltransferase/glycogen phosphorylase"/>
    <property type="match status" value="1"/>
</dbReference>
<dbReference type="Proteomes" id="UP000093918">
    <property type="component" value="Unassembled WGS sequence"/>
</dbReference>
<dbReference type="Gene3D" id="3.40.50.2000">
    <property type="entry name" value="Glycogen Phosphorylase B"/>
    <property type="match status" value="2"/>
</dbReference>
<dbReference type="PANTHER" id="PTHR12526:SF510">
    <property type="entry name" value="D-INOSITOL 3-PHOSPHATE GLYCOSYLTRANSFERASE"/>
    <property type="match status" value="1"/>
</dbReference>
<dbReference type="Pfam" id="PF13439">
    <property type="entry name" value="Glyco_transf_4"/>
    <property type="match status" value="1"/>
</dbReference>
<feature type="domain" description="Glycosyltransferase subfamily 4-like N-terminal" evidence="3">
    <location>
        <begin position="38"/>
        <end position="161"/>
    </location>
</feature>
<reference evidence="5" key="1">
    <citation type="submission" date="2016-06" db="EMBL/GenBank/DDBJ databases">
        <title>Genome sequencing of cellulolytic organisms.</title>
        <authorList>
            <person name="Bohra V."/>
            <person name="Dafale N.A."/>
            <person name="Purohit H.J."/>
        </authorList>
    </citation>
    <scope>NUCLEOTIDE SEQUENCE [LARGE SCALE GENOMIC DNA]</scope>
    <source>
        <strain evidence="5">ND21</strain>
    </source>
</reference>
<keyword evidence="5" id="KW-1185">Reference proteome</keyword>
<evidence type="ECO:0000313" key="4">
    <source>
        <dbReference type="EMBL" id="OAZ44272.1"/>
    </source>
</evidence>
<dbReference type="EMBL" id="LZEM01000005">
    <property type="protein sequence ID" value="OAZ44272.1"/>
    <property type="molecule type" value="Genomic_DNA"/>
</dbReference>
<name>A0ABX2WM15_9MICO</name>
<evidence type="ECO:0000259" key="3">
    <source>
        <dbReference type="Pfam" id="PF13439"/>
    </source>
</evidence>
<accession>A0ABX2WM15</accession>
<gene>
    <name evidence="4" type="ORF">A9Z40_12845</name>
</gene>
<evidence type="ECO:0000256" key="1">
    <source>
        <dbReference type="ARBA" id="ARBA00022676"/>
    </source>
</evidence>
<keyword evidence="1" id="KW-0328">Glycosyltransferase</keyword>
<keyword evidence="2" id="KW-0808">Transferase</keyword>
<comment type="caution">
    <text evidence="4">The sequence shown here is derived from an EMBL/GenBank/DDBJ whole genome shotgun (WGS) entry which is preliminary data.</text>
</comment>
<evidence type="ECO:0000256" key="2">
    <source>
        <dbReference type="ARBA" id="ARBA00022679"/>
    </source>
</evidence>
<evidence type="ECO:0000313" key="5">
    <source>
        <dbReference type="Proteomes" id="UP000093918"/>
    </source>
</evidence>
<dbReference type="Pfam" id="PF13692">
    <property type="entry name" value="Glyco_trans_1_4"/>
    <property type="match status" value="1"/>
</dbReference>
<dbReference type="PANTHER" id="PTHR12526">
    <property type="entry name" value="GLYCOSYLTRANSFERASE"/>
    <property type="match status" value="1"/>
</dbReference>
<protein>
    <recommendedName>
        <fullName evidence="3">Glycosyltransferase subfamily 4-like N-terminal domain-containing protein</fullName>
    </recommendedName>
</protein>
<proteinExistence type="predicted"/>
<sequence>MIDALTQEDVTVEQFIVGDRSPRSFSAQGSEKRISKGLASVVATDVLRLVYRVKSRLELRRKVKGERFELAYERYALFQELGSILRGRARWVLEVNALLAIEATTERRATTSRRLASAFERRTLQRADHIVAVTQALADQIVDTYDVDPTRIIVIQNGVRPSPPEEWVPSRERPTTVGFLGALYEWQNVDLLLRALSSQSLQHLKLEIAGEGPELENLRKTSSRLGLDSRVSFLGRVHPDDVPMFLQGVDLCFAGHSSANGTYFSPLKLWEYLGAGRVVVASAHDATNALATDGFGVVTYASDTAVGVQAGFEEALQGYAELRARAERGLEKVAGEYSWRARIAPLMRIVAGGKT</sequence>